<dbReference type="GO" id="GO:0005960">
    <property type="term" value="C:glycine cleavage complex"/>
    <property type="evidence" value="ECO:0007669"/>
    <property type="project" value="InterPro"/>
</dbReference>
<dbReference type="AlphaFoldDB" id="A0A3B0VP87"/>
<feature type="domain" description="GCVT N-terminal" evidence="7">
    <location>
        <begin position="6"/>
        <end position="255"/>
    </location>
</feature>
<name>A0A3B0VP87_9ZZZZ</name>
<dbReference type="NCBIfam" id="NF001567">
    <property type="entry name" value="PRK00389.1"/>
    <property type="match status" value="1"/>
</dbReference>
<dbReference type="EC" id="2.1.2.10" evidence="2"/>
<gene>
    <name evidence="9" type="ORF">MNBD_GAMMA01-1767</name>
</gene>
<keyword evidence="3" id="KW-0032">Aminotransferase</keyword>
<evidence type="ECO:0000256" key="5">
    <source>
        <dbReference type="ARBA" id="ARBA00031395"/>
    </source>
</evidence>
<feature type="domain" description="Aminomethyltransferase C-terminal" evidence="8">
    <location>
        <begin position="276"/>
        <end position="350"/>
    </location>
</feature>
<dbReference type="Pfam" id="PF01571">
    <property type="entry name" value="GCV_T"/>
    <property type="match status" value="1"/>
</dbReference>
<keyword evidence="4 9" id="KW-0808">Transferase</keyword>
<evidence type="ECO:0000256" key="1">
    <source>
        <dbReference type="ARBA" id="ARBA00008609"/>
    </source>
</evidence>
<dbReference type="PANTHER" id="PTHR43757:SF2">
    <property type="entry name" value="AMINOMETHYLTRANSFERASE, MITOCHONDRIAL"/>
    <property type="match status" value="1"/>
</dbReference>
<comment type="catalytic activity">
    <reaction evidence="6">
        <text>N(6)-[(R)-S(8)-aminomethyldihydrolipoyl]-L-lysyl-[protein] + (6S)-5,6,7,8-tetrahydrofolate = N(6)-[(R)-dihydrolipoyl]-L-lysyl-[protein] + (6R)-5,10-methylene-5,6,7,8-tetrahydrofolate + NH4(+)</text>
        <dbReference type="Rhea" id="RHEA:16945"/>
        <dbReference type="Rhea" id="RHEA-COMP:10475"/>
        <dbReference type="Rhea" id="RHEA-COMP:10492"/>
        <dbReference type="ChEBI" id="CHEBI:15636"/>
        <dbReference type="ChEBI" id="CHEBI:28938"/>
        <dbReference type="ChEBI" id="CHEBI:57453"/>
        <dbReference type="ChEBI" id="CHEBI:83100"/>
        <dbReference type="ChEBI" id="CHEBI:83143"/>
        <dbReference type="EC" id="2.1.2.10"/>
    </reaction>
</comment>
<dbReference type="Gene3D" id="3.30.1360.120">
    <property type="entry name" value="Probable tRNA modification gtpase trme, domain 1"/>
    <property type="match status" value="1"/>
</dbReference>
<organism evidence="9">
    <name type="scientific">hydrothermal vent metagenome</name>
    <dbReference type="NCBI Taxonomy" id="652676"/>
    <lineage>
        <taxon>unclassified sequences</taxon>
        <taxon>metagenomes</taxon>
        <taxon>ecological metagenomes</taxon>
    </lineage>
</organism>
<dbReference type="PIRSF" id="PIRSF006487">
    <property type="entry name" value="GcvT"/>
    <property type="match status" value="1"/>
</dbReference>
<dbReference type="HAMAP" id="MF_00259">
    <property type="entry name" value="GcvT"/>
    <property type="match status" value="1"/>
</dbReference>
<dbReference type="InterPro" id="IPR006223">
    <property type="entry name" value="GcvT"/>
</dbReference>
<accession>A0A3B0VP87</accession>
<reference evidence="9" key="1">
    <citation type="submission" date="2018-06" db="EMBL/GenBank/DDBJ databases">
        <authorList>
            <person name="Zhirakovskaya E."/>
        </authorList>
    </citation>
    <scope>NUCLEOTIDE SEQUENCE</scope>
</reference>
<evidence type="ECO:0000313" key="9">
    <source>
        <dbReference type="EMBL" id="VAW40912.1"/>
    </source>
</evidence>
<dbReference type="GO" id="GO:0004047">
    <property type="term" value="F:aminomethyltransferase activity"/>
    <property type="evidence" value="ECO:0007669"/>
    <property type="project" value="UniProtKB-EC"/>
</dbReference>
<evidence type="ECO:0000259" key="7">
    <source>
        <dbReference type="Pfam" id="PF01571"/>
    </source>
</evidence>
<dbReference type="InterPro" id="IPR006222">
    <property type="entry name" value="GCVT_N"/>
</dbReference>
<dbReference type="Gene3D" id="4.10.1250.10">
    <property type="entry name" value="Aminomethyltransferase fragment"/>
    <property type="match status" value="1"/>
</dbReference>
<evidence type="ECO:0000256" key="4">
    <source>
        <dbReference type="ARBA" id="ARBA00022679"/>
    </source>
</evidence>
<sequence>MKKTALYQAHITANAKMVDFGGWNMPINYGSQVQEHLAVRTDKGMFDVSHMTIVDLTGADSENFLLRILANDISKLASGKALYSTMLNDNGGIVDDLIVYKRAGDNYRIVVNAATREKDLAWFEQQAVNFKVQIAERQKLAMLAVQGSNAINTCLEVLPKDISQQLATLEKFSCIDADNYFIGRTGYTGEDGVEILVAEHDAIDLWNNLLQAGVAPCGLGARDTLRLEAGMHLYGQDMNDEVTPLECGLGWSVRKTNTNFIGSKALQQQRLAGITKKMTGVVLTERGILRHGQELTDENGLTGVITSGSFSPSAEVAIGMAIVDKNFGENVKVKIRKKELLVKCIKLPFVRNGKVLI</sequence>
<dbReference type="Gene3D" id="2.40.30.110">
    <property type="entry name" value="Aminomethyltransferase beta-barrel domains"/>
    <property type="match status" value="1"/>
</dbReference>
<evidence type="ECO:0000259" key="8">
    <source>
        <dbReference type="Pfam" id="PF08669"/>
    </source>
</evidence>
<dbReference type="InterPro" id="IPR013977">
    <property type="entry name" value="GcvT_C"/>
</dbReference>
<dbReference type="InterPro" id="IPR022903">
    <property type="entry name" value="GcvT_bac"/>
</dbReference>
<dbReference type="GO" id="GO:0005829">
    <property type="term" value="C:cytosol"/>
    <property type="evidence" value="ECO:0007669"/>
    <property type="project" value="TreeGrafter"/>
</dbReference>
<protein>
    <recommendedName>
        <fullName evidence="2">aminomethyltransferase</fullName>
        <ecNumber evidence="2">2.1.2.10</ecNumber>
    </recommendedName>
    <alternativeName>
        <fullName evidence="5">Glycine cleavage system T protein</fullName>
    </alternativeName>
</protein>
<keyword evidence="9" id="KW-0489">Methyltransferase</keyword>
<comment type="similarity">
    <text evidence="1">Belongs to the GcvT family.</text>
</comment>
<dbReference type="InterPro" id="IPR028896">
    <property type="entry name" value="GcvT/YgfZ/DmdA"/>
</dbReference>
<dbReference type="NCBIfam" id="TIGR00528">
    <property type="entry name" value="gcvT"/>
    <property type="match status" value="1"/>
</dbReference>
<evidence type="ECO:0000256" key="3">
    <source>
        <dbReference type="ARBA" id="ARBA00022576"/>
    </source>
</evidence>
<evidence type="ECO:0000256" key="2">
    <source>
        <dbReference type="ARBA" id="ARBA00012616"/>
    </source>
</evidence>
<dbReference type="InterPro" id="IPR027266">
    <property type="entry name" value="TrmE/GcvT-like"/>
</dbReference>
<dbReference type="GO" id="GO:0008168">
    <property type="term" value="F:methyltransferase activity"/>
    <property type="evidence" value="ECO:0007669"/>
    <property type="project" value="UniProtKB-KW"/>
</dbReference>
<dbReference type="GO" id="GO:0008483">
    <property type="term" value="F:transaminase activity"/>
    <property type="evidence" value="ECO:0007669"/>
    <property type="project" value="UniProtKB-KW"/>
</dbReference>
<dbReference type="Gene3D" id="3.30.70.1400">
    <property type="entry name" value="Aminomethyltransferase beta-barrel domains"/>
    <property type="match status" value="1"/>
</dbReference>
<evidence type="ECO:0000256" key="6">
    <source>
        <dbReference type="ARBA" id="ARBA00047665"/>
    </source>
</evidence>
<proteinExistence type="inferred from homology"/>
<dbReference type="Pfam" id="PF08669">
    <property type="entry name" value="GCV_T_C"/>
    <property type="match status" value="1"/>
</dbReference>
<dbReference type="SUPFAM" id="SSF101790">
    <property type="entry name" value="Aminomethyltransferase beta-barrel domain"/>
    <property type="match status" value="1"/>
</dbReference>
<dbReference type="EMBL" id="UOEW01000290">
    <property type="protein sequence ID" value="VAW40912.1"/>
    <property type="molecule type" value="Genomic_DNA"/>
</dbReference>
<dbReference type="SUPFAM" id="SSF103025">
    <property type="entry name" value="Folate-binding domain"/>
    <property type="match status" value="1"/>
</dbReference>
<dbReference type="GO" id="GO:0006546">
    <property type="term" value="P:glycine catabolic process"/>
    <property type="evidence" value="ECO:0007669"/>
    <property type="project" value="InterPro"/>
</dbReference>
<dbReference type="InterPro" id="IPR029043">
    <property type="entry name" value="GcvT/YgfZ_C"/>
</dbReference>
<dbReference type="FunFam" id="3.30.70.1400:FF:000001">
    <property type="entry name" value="Aminomethyltransferase"/>
    <property type="match status" value="1"/>
</dbReference>
<dbReference type="PANTHER" id="PTHR43757">
    <property type="entry name" value="AMINOMETHYLTRANSFERASE"/>
    <property type="match status" value="1"/>
</dbReference>
<dbReference type="GO" id="GO:0032259">
    <property type="term" value="P:methylation"/>
    <property type="evidence" value="ECO:0007669"/>
    <property type="project" value="UniProtKB-KW"/>
</dbReference>